<reference evidence="7 8" key="1">
    <citation type="submission" date="2020-09" db="EMBL/GenBank/DDBJ databases">
        <title>Characterization and genome sequencing of Ruminiclostridium sp. nov. MA18.</title>
        <authorList>
            <person name="Rettenmaier R."/>
            <person name="Kowollik M.-L."/>
            <person name="Liebl W."/>
            <person name="Zverlov V."/>
        </authorList>
    </citation>
    <scope>NUCLEOTIDE SEQUENCE [LARGE SCALE GENOMIC DNA]</scope>
    <source>
        <strain evidence="7 8">MA18</strain>
    </source>
</reference>
<evidence type="ECO:0000256" key="3">
    <source>
        <dbReference type="ARBA" id="ARBA00022692"/>
    </source>
</evidence>
<dbReference type="EMBL" id="CP061336">
    <property type="protein sequence ID" value="QNU66596.1"/>
    <property type="molecule type" value="Genomic_DNA"/>
</dbReference>
<keyword evidence="3" id="KW-0812">Transmembrane</keyword>
<dbReference type="Pfam" id="PF12698">
    <property type="entry name" value="ABC2_membrane_3"/>
    <property type="match status" value="1"/>
</dbReference>
<keyword evidence="2" id="KW-1003">Cell membrane</keyword>
<dbReference type="Proteomes" id="UP000306409">
    <property type="component" value="Chromosome"/>
</dbReference>
<dbReference type="OrthoDB" id="9794512at2"/>
<feature type="domain" description="ABC-2 type transporter transmembrane" evidence="6">
    <location>
        <begin position="36"/>
        <end position="194"/>
    </location>
</feature>
<gene>
    <name evidence="7" type="ORF">EHE19_017370</name>
</gene>
<sequence length="235" mass="26258">MLAVFKKEFRAYFTSPIAYVMISLFLLLSSIVFYINLASPTAEYNYLNLSYMSLFLILIIPILTMKILADERKSGTEVLLRTSPTSLTKIIIGKYLAAFSVFMVMTVITFVYPVLLKIFGNPDIPEIVGGYVGYILLGASFIAFGLFSSSLTESQIVAAIISVVGLLIMWLLQGIAPNLGGIWADILNWFSLYSRTEDLFAGILSLKAIVYYLSFSAVFVFLAIRVIEKRRWSKG</sequence>
<dbReference type="GO" id="GO:0005886">
    <property type="term" value="C:plasma membrane"/>
    <property type="evidence" value="ECO:0007669"/>
    <property type="project" value="UniProtKB-SubCell"/>
</dbReference>
<protein>
    <submittedName>
        <fullName evidence="7">ABC transporter permease</fullName>
    </submittedName>
</protein>
<evidence type="ECO:0000313" key="7">
    <source>
        <dbReference type="EMBL" id="QNU66596.1"/>
    </source>
</evidence>
<proteinExistence type="predicted"/>
<organism evidence="7 8">
    <name type="scientific">Ruminiclostridium herbifermentans</name>
    <dbReference type="NCBI Taxonomy" id="2488810"/>
    <lineage>
        <taxon>Bacteria</taxon>
        <taxon>Bacillati</taxon>
        <taxon>Bacillota</taxon>
        <taxon>Clostridia</taxon>
        <taxon>Eubacteriales</taxon>
        <taxon>Oscillospiraceae</taxon>
        <taxon>Ruminiclostridium</taxon>
    </lineage>
</organism>
<dbReference type="KEGG" id="rher:EHE19_017370"/>
<evidence type="ECO:0000256" key="1">
    <source>
        <dbReference type="ARBA" id="ARBA00004651"/>
    </source>
</evidence>
<keyword evidence="4" id="KW-1133">Transmembrane helix</keyword>
<name>A0A4V6ENU4_9FIRM</name>
<dbReference type="PANTHER" id="PTHR30294:SF29">
    <property type="entry name" value="MULTIDRUG ABC TRANSPORTER PERMEASE YBHS-RELATED"/>
    <property type="match status" value="1"/>
</dbReference>
<keyword evidence="8" id="KW-1185">Reference proteome</keyword>
<dbReference type="AlphaFoldDB" id="A0A4V6ENU4"/>
<evidence type="ECO:0000256" key="2">
    <source>
        <dbReference type="ARBA" id="ARBA00022475"/>
    </source>
</evidence>
<evidence type="ECO:0000256" key="4">
    <source>
        <dbReference type="ARBA" id="ARBA00022989"/>
    </source>
</evidence>
<evidence type="ECO:0000256" key="5">
    <source>
        <dbReference type="ARBA" id="ARBA00023136"/>
    </source>
</evidence>
<dbReference type="RefSeq" id="WP_137697363.1">
    <property type="nucleotide sequence ID" value="NZ_CP061336.1"/>
</dbReference>
<evidence type="ECO:0000259" key="6">
    <source>
        <dbReference type="Pfam" id="PF12698"/>
    </source>
</evidence>
<accession>A0A4V6ENU4</accession>
<evidence type="ECO:0000313" key="8">
    <source>
        <dbReference type="Proteomes" id="UP000306409"/>
    </source>
</evidence>
<dbReference type="GO" id="GO:0140359">
    <property type="term" value="F:ABC-type transporter activity"/>
    <property type="evidence" value="ECO:0007669"/>
    <property type="project" value="InterPro"/>
</dbReference>
<dbReference type="InterPro" id="IPR051449">
    <property type="entry name" value="ABC-2_transporter_component"/>
</dbReference>
<comment type="subcellular location">
    <subcellularLocation>
        <location evidence="1">Cell membrane</location>
        <topology evidence="1">Multi-pass membrane protein</topology>
    </subcellularLocation>
</comment>
<keyword evidence="5" id="KW-0472">Membrane</keyword>
<dbReference type="PANTHER" id="PTHR30294">
    <property type="entry name" value="MEMBRANE COMPONENT OF ABC TRANSPORTER YHHJ-RELATED"/>
    <property type="match status" value="1"/>
</dbReference>
<dbReference type="InterPro" id="IPR013525">
    <property type="entry name" value="ABC2_TM"/>
</dbReference>